<dbReference type="PANTHER" id="PTHR44591:SF3">
    <property type="entry name" value="RESPONSE REGULATORY DOMAIN-CONTAINING PROTEIN"/>
    <property type="match status" value="1"/>
</dbReference>
<proteinExistence type="predicted"/>
<gene>
    <name evidence="4" type="ORF">Q2T77_11195</name>
</gene>
<dbReference type="InterPro" id="IPR001789">
    <property type="entry name" value="Sig_transdc_resp-reg_receiver"/>
</dbReference>
<evidence type="ECO:0000313" key="4">
    <source>
        <dbReference type="EMBL" id="MDO1532853.1"/>
    </source>
</evidence>
<organism evidence="4 5">
    <name type="scientific">Variovorax ginsengisoli</name>
    <dbReference type="NCBI Taxonomy" id="363844"/>
    <lineage>
        <taxon>Bacteria</taxon>
        <taxon>Pseudomonadati</taxon>
        <taxon>Pseudomonadota</taxon>
        <taxon>Betaproteobacteria</taxon>
        <taxon>Burkholderiales</taxon>
        <taxon>Comamonadaceae</taxon>
        <taxon>Variovorax</taxon>
    </lineage>
</organism>
<protein>
    <submittedName>
        <fullName evidence="4">Response regulator</fullName>
    </submittedName>
</protein>
<dbReference type="Gene3D" id="3.40.50.2300">
    <property type="match status" value="1"/>
</dbReference>
<keyword evidence="5" id="KW-1185">Reference proteome</keyword>
<name>A0ABT8S204_9BURK</name>
<dbReference type="Proteomes" id="UP001169027">
    <property type="component" value="Unassembled WGS sequence"/>
</dbReference>
<keyword evidence="1 2" id="KW-0597">Phosphoprotein</keyword>
<evidence type="ECO:0000259" key="3">
    <source>
        <dbReference type="PROSITE" id="PS50110"/>
    </source>
</evidence>
<evidence type="ECO:0000256" key="2">
    <source>
        <dbReference type="PROSITE-ProRule" id="PRU00169"/>
    </source>
</evidence>
<dbReference type="InterPro" id="IPR050595">
    <property type="entry name" value="Bact_response_regulator"/>
</dbReference>
<dbReference type="RefSeq" id="WP_301808159.1">
    <property type="nucleotide sequence ID" value="NZ_JAUJZH010000006.1"/>
</dbReference>
<feature type="modified residue" description="4-aspartylphosphate" evidence="2">
    <location>
        <position position="59"/>
    </location>
</feature>
<evidence type="ECO:0000256" key="1">
    <source>
        <dbReference type="ARBA" id="ARBA00022553"/>
    </source>
</evidence>
<dbReference type="PROSITE" id="PS50110">
    <property type="entry name" value="RESPONSE_REGULATORY"/>
    <property type="match status" value="1"/>
</dbReference>
<evidence type="ECO:0000313" key="5">
    <source>
        <dbReference type="Proteomes" id="UP001169027"/>
    </source>
</evidence>
<reference evidence="4" key="1">
    <citation type="submission" date="2023-06" db="EMBL/GenBank/DDBJ databases">
        <authorList>
            <person name="Jiang Y."/>
            <person name="Liu Q."/>
        </authorList>
    </citation>
    <scope>NUCLEOTIDE SEQUENCE</scope>
    <source>
        <strain evidence="4">CGMCC 1.12090</strain>
    </source>
</reference>
<dbReference type="SUPFAM" id="SSF52172">
    <property type="entry name" value="CheY-like"/>
    <property type="match status" value="1"/>
</dbReference>
<accession>A0ABT8S204</accession>
<dbReference type="Pfam" id="PF00072">
    <property type="entry name" value="Response_reg"/>
    <property type="match status" value="1"/>
</dbReference>
<comment type="caution">
    <text evidence="4">The sequence shown here is derived from an EMBL/GenBank/DDBJ whole genome shotgun (WGS) entry which is preliminary data.</text>
</comment>
<sequence length="126" mass="13981">MTAARSIFLVEDNSTIRQHLIPALEDLSSAKVMATAETEDEAIGWLAGHKGQWDLAVVDLFLRQGNGLAVVNWCNGRESHQRVVVLTNYARPDARQRCLDAGADRVFDKSIELDEFFEFCATDLGA</sequence>
<dbReference type="PANTHER" id="PTHR44591">
    <property type="entry name" value="STRESS RESPONSE REGULATOR PROTEIN 1"/>
    <property type="match status" value="1"/>
</dbReference>
<dbReference type="EMBL" id="JAUKVY010000006">
    <property type="protein sequence ID" value="MDO1532853.1"/>
    <property type="molecule type" value="Genomic_DNA"/>
</dbReference>
<dbReference type="SMART" id="SM00448">
    <property type="entry name" value="REC"/>
    <property type="match status" value="1"/>
</dbReference>
<dbReference type="InterPro" id="IPR011006">
    <property type="entry name" value="CheY-like_superfamily"/>
</dbReference>
<feature type="domain" description="Response regulatory" evidence="3">
    <location>
        <begin position="6"/>
        <end position="124"/>
    </location>
</feature>